<dbReference type="EMBL" id="CP023777">
    <property type="protein sequence ID" value="ATL49560.1"/>
    <property type="molecule type" value="Genomic_DNA"/>
</dbReference>
<dbReference type="InterPro" id="IPR036291">
    <property type="entry name" value="NAD(P)-bd_dom_sf"/>
</dbReference>
<gene>
    <name evidence="2" type="ORF">COR50_21590</name>
</gene>
<dbReference type="InterPro" id="IPR001509">
    <property type="entry name" value="Epimerase_deHydtase"/>
</dbReference>
<evidence type="ECO:0000259" key="1">
    <source>
        <dbReference type="Pfam" id="PF01370"/>
    </source>
</evidence>
<organism evidence="2 3">
    <name type="scientific">Chitinophaga caeni</name>
    <dbReference type="NCBI Taxonomy" id="2029983"/>
    <lineage>
        <taxon>Bacteria</taxon>
        <taxon>Pseudomonadati</taxon>
        <taxon>Bacteroidota</taxon>
        <taxon>Chitinophagia</taxon>
        <taxon>Chitinophagales</taxon>
        <taxon>Chitinophagaceae</taxon>
        <taxon>Chitinophaga</taxon>
    </lineage>
</organism>
<dbReference type="Pfam" id="PF01370">
    <property type="entry name" value="Epimerase"/>
    <property type="match status" value="1"/>
</dbReference>
<dbReference type="OrthoDB" id="112777at2"/>
<dbReference type="Gene3D" id="3.40.50.720">
    <property type="entry name" value="NAD(P)-binding Rossmann-like Domain"/>
    <property type="match status" value="1"/>
</dbReference>
<evidence type="ECO:0000313" key="2">
    <source>
        <dbReference type="EMBL" id="ATL49560.1"/>
    </source>
</evidence>
<keyword evidence="3" id="KW-1185">Reference proteome</keyword>
<dbReference type="SUPFAM" id="SSF51735">
    <property type="entry name" value="NAD(P)-binding Rossmann-fold domains"/>
    <property type="match status" value="1"/>
</dbReference>
<dbReference type="AlphaFoldDB" id="A0A291R031"/>
<name>A0A291R031_9BACT</name>
<evidence type="ECO:0000313" key="3">
    <source>
        <dbReference type="Proteomes" id="UP000220133"/>
    </source>
</evidence>
<dbReference type="Proteomes" id="UP000220133">
    <property type="component" value="Chromosome"/>
</dbReference>
<protein>
    <submittedName>
        <fullName evidence="2">NAD-dependent dehydratase</fullName>
    </submittedName>
</protein>
<dbReference type="KEGG" id="cbae:COR50_21590"/>
<proteinExistence type="predicted"/>
<feature type="domain" description="NAD-dependent epimerase/dehydratase" evidence="1">
    <location>
        <begin position="4"/>
        <end position="205"/>
    </location>
</feature>
<accession>A0A291R031</accession>
<reference evidence="2 3" key="1">
    <citation type="submission" date="2017-10" db="EMBL/GenBank/DDBJ databases">
        <title>Paenichitinophaga pekingensis gen. nov., sp. nov., isolated from activated sludge.</title>
        <authorList>
            <person name="Jin D."/>
            <person name="Kong X."/>
            <person name="Deng Y."/>
            <person name="Bai Z."/>
        </authorList>
    </citation>
    <scope>NUCLEOTIDE SEQUENCE [LARGE SCALE GENOMIC DNA]</scope>
    <source>
        <strain evidence="2 3">13</strain>
    </source>
</reference>
<sequence length="308" mass="35219">MQTILGAGGIIGIELAKALTQYTTDIRIVARNPQKVNETDQVFKADLLNPGETFRAIEGSEVVYLTVGLKYQAKVWQEQWPILMQNVINACIRTGAKLVFFDNVYMYGKVDGWMTEESIMRPNSKKGKVRTRLISMLQDEMHKNTFPILIARSVDFYGPGTKNSVTNLIFDNIRDGKKPQWLVDINVPHSLTYTPDAGKATALLGNTPDAYNQIWHLPTDPEKITMKSFIHQALEAAGLPQKIGIFPPWLLTIAGLFNTNIREIKEMLYQYDSPYLFDSSKFEKRFGKMYTPYSEGIQYMIQYNRQKR</sequence>
<dbReference type="RefSeq" id="WP_098195927.1">
    <property type="nucleotide sequence ID" value="NZ_CP023777.1"/>
</dbReference>